<name>A0ABV6QAB3_9FLAO</name>
<keyword evidence="3" id="KW-1185">Reference proteome</keyword>
<feature type="domain" description="DUF7832" evidence="1">
    <location>
        <begin position="4"/>
        <end position="115"/>
    </location>
</feature>
<organism evidence="2 3">
    <name type="scientific">Winogradskyella pulchriflava</name>
    <dbReference type="NCBI Taxonomy" id="1110688"/>
    <lineage>
        <taxon>Bacteria</taxon>
        <taxon>Pseudomonadati</taxon>
        <taxon>Bacteroidota</taxon>
        <taxon>Flavobacteriia</taxon>
        <taxon>Flavobacteriales</taxon>
        <taxon>Flavobacteriaceae</taxon>
        <taxon>Winogradskyella</taxon>
    </lineage>
</organism>
<sequence length="149" mass="17924">MASIDRADWHYGNDFPENLPEENGGTHIGMYLNWIIENELISEFHLIESKDGIEKVKSGKITGRDFLFDYCDGKFWNEQLNEIGLEFTESYYSSDKYFGDYNKVLANELDSIYEVNDNRQNYSLIKEKLDQRFKKWNSRKNKKFWEFWK</sequence>
<dbReference type="RefSeq" id="WP_386064172.1">
    <property type="nucleotide sequence ID" value="NZ_JBHLTQ010000005.1"/>
</dbReference>
<dbReference type="InterPro" id="IPR057154">
    <property type="entry name" value="DUF7832"/>
</dbReference>
<evidence type="ECO:0000259" key="1">
    <source>
        <dbReference type="Pfam" id="PF25191"/>
    </source>
</evidence>
<dbReference type="EMBL" id="JBHLTQ010000005">
    <property type="protein sequence ID" value="MFC0605215.1"/>
    <property type="molecule type" value="Genomic_DNA"/>
</dbReference>
<protein>
    <recommendedName>
        <fullName evidence="1">DUF7832 domain-containing protein</fullName>
    </recommendedName>
</protein>
<gene>
    <name evidence="2" type="ORF">ACFFGA_11660</name>
</gene>
<evidence type="ECO:0000313" key="3">
    <source>
        <dbReference type="Proteomes" id="UP001589832"/>
    </source>
</evidence>
<dbReference type="Pfam" id="PF25191">
    <property type="entry name" value="DUF7832"/>
    <property type="match status" value="1"/>
</dbReference>
<accession>A0ABV6QAB3</accession>
<comment type="caution">
    <text evidence="2">The sequence shown here is derived from an EMBL/GenBank/DDBJ whole genome shotgun (WGS) entry which is preliminary data.</text>
</comment>
<evidence type="ECO:0000313" key="2">
    <source>
        <dbReference type="EMBL" id="MFC0605215.1"/>
    </source>
</evidence>
<dbReference type="Proteomes" id="UP001589832">
    <property type="component" value="Unassembled WGS sequence"/>
</dbReference>
<proteinExistence type="predicted"/>
<reference evidence="2 3" key="1">
    <citation type="submission" date="2024-09" db="EMBL/GenBank/DDBJ databases">
        <authorList>
            <person name="Sun Q."/>
            <person name="Mori K."/>
        </authorList>
    </citation>
    <scope>NUCLEOTIDE SEQUENCE [LARGE SCALE GENOMIC DNA]</scope>
    <source>
        <strain evidence="2 3">NCAIM B.02481</strain>
    </source>
</reference>